<dbReference type="Pfam" id="PF14736">
    <property type="entry name" value="N_Asn_amidohyd"/>
    <property type="match status" value="1"/>
</dbReference>
<dbReference type="InterPro" id="IPR026750">
    <property type="entry name" value="NTAN1"/>
</dbReference>
<dbReference type="InterPro" id="IPR036465">
    <property type="entry name" value="vWFA_dom_sf"/>
</dbReference>
<dbReference type="Pfam" id="PF25462">
    <property type="entry name" value="Beta-barrel_INTS6"/>
    <property type="match status" value="1"/>
</dbReference>
<dbReference type="EMBL" id="JTDF01007268">
    <property type="protein sequence ID" value="KAF8565134.1"/>
    <property type="molecule type" value="Genomic_DNA"/>
</dbReference>
<dbReference type="PANTHER" id="PTHR12957">
    <property type="entry name" value="DEAD/H BOX POLYPEPTIDE 26/DICE1-RELATED"/>
    <property type="match status" value="1"/>
</dbReference>
<evidence type="ECO:0000259" key="2">
    <source>
        <dbReference type="PROSITE" id="PS50234"/>
    </source>
</evidence>
<dbReference type="Proteomes" id="UP000699462">
    <property type="component" value="Unassembled WGS sequence"/>
</dbReference>
<evidence type="ECO:0000313" key="4">
    <source>
        <dbReference type="Proteomes" id="UP000699462"/>
    </source>
</evidence>
<feature type="region of interest" description="Disordered" evidence="1">
    <location>
        <begin position="652"/>
        <end position="688"/>
    </location>
</feature>
<dbReference type="InterPro" id="IPR051113">
    <property type="entry name" value="Integrator_subunit6"/>
</dbReference>
<name>A0A8T0DDZ0_9TREM</name>
<dbReference type="InterPro" id="IPR057413">
    <property type="entry name" value="Beta-barrel_INTS6"/>
</dbReference>
<dbReference type="SUPFAM" id="SSF53300">
    <property type="entry name" value="vWA-like"/>
    <property type="match status" value="1"/>
</dbReference>
<sequence>MTIIVFLIDNSASMNQRTIQGTTLLDVAKSAVELFFKIRLSKSRVDRYFILTLDPETNYMKLADWRQNVDLQCLHIALNNIKANGRTSLSEGLQRTFRMLNLNRLQLGLENYGMGMFPSYIEPAVILCITDGCGNFKFDESVLKDISLSSIEPTVFGQALTNAPFRWDYRLYSIILRYPALLESISNSNVDVQDSPILQTSELTGGRGYVISDNRELQQSLESLALKCQPAVVMDFVSDVGTADSREKDITNSKSVISYKQLVFVKLMGRVCSNWPIPEPFWPDDELISTHLPPRSPHPKIIVSPTQVIAPNMPEYFPLDRYELEPSTFTQYLCGHDPNKVWQCFGYDSKHQTAPFGFLKLSSDLQTAHLHVLPYNYPVFCQLLNELYEIHHMRMSEVWGHQFIGYLSSIPRYYFMPLTKAFERFGFQSVIKPEAIDRVLPYQLKHSLQKLRHAAKLEYDNFVKLAHNEEAPPTWVTLPPQSLPYSLWSLRDLRPCVEKHPRLSHQPYARAADVDRRELRCFLRTVRNNLDDILRGIRNDRRDSSVHQQPVATMGDYMNYKMSHECELPLREVNPPPERLDTFGNPFRKKSASLVVDEVFVDEMGLSPNVPGGANASLVSPIRKKQHALSSNAIVRNKGPLPPYINHLNWREFSPKNSPPGSPRPINNCPDEKPVIPSTGKLSSLSNSDAKHLKNKDKVLSTKEAFTLNEKVVKDLTDIIRQPCTDGPNVYQRLNELSGTLGQRYAAVSAIMSEALRFKKSGLYYLLKDWRTCILRNGATLPSLVSESQRPLIPKLMECQVNGWGGSNVMVLVIEDRRYSFEENSLDNYLDWLCSLSSLKEDAIVFTNNVTRYTSSSDLLYVHQGEMATVLCNLEGSNHKVPRLLASDDATSCVIVVLRSLNSCTIAHLDGAHRVRSFFAKARRFLSNSGTVNRSHVYMVGGFNDERNISRQTLVEVLREILFDSTREYLLKTFCVAELNTKLEHCNRGDRKNRLVPFPIVTGLSFDWHTDTAVAATLSWEARGPVPSLRLSRLQSSGDVHSIVEVFHPINCWLVIKPFSYAYDVLDDPENMSADAMRNLSTTPDQEPDTFFEGLRAALTLMYRRPNAMTWFTTGPLHFYLPDTGNPQTGSWIPLDENSARAIQNDLTNITPRRIFK</sequence>
<dbReference type="Pfam" id="PF13519">
    <property type="entry name" value="VWA_2"/>
    <property type="match status" value="1"/>
</dbReference>
<feature type="domain" description="VWFA" evidence="2">
    <location>
        <begin position="3"/>
        <end position="224"/>
    </location>
</feature>
<comment type="caution">
    <text evidence="3">The sequence shown here is derived from an EMBL/GenBank/DDBJ whole genome shotgun (WGS) entry which is preliminary data.</text>
</comment>
<gene>
    <name evidence="3" type="ORF">P879_07179</name>
</gene>
<dbReference type="GO" id="GO:0032039">
    <property type="term" value="C:integrator complex"/>
    <property type="evidence" value="ECO:0007669"/>
    <property type="project" value="TreeGrafter"/>
</dbReference>
<dbReference type="Gene3D" id="3.40.50.410">
    <property type="entry name" value="von Willebrand factor, type A domain"/>
    <property type="match status" value="1"/>
</dbReference>
<proteinExistence type="predicted"/>
<dbReference type="InterPro" id="IPR002035">
    <property type="entry name" value="VWF_A"/>
</dbReference>
<evidence type="ECO:0000313" key="3">
    <source>
        <dbReference type="EMBL" id="KAF8565134.1"/>
    </source>
</evidence>
<dbReference type="GO" id="GO:0008418">
    <property type="term" value="F:protein-N-terminal asparagine amidohydrolase activity"/>
    <property type="evidence" value="ECO:0007669"/>
    <property type="project" value="InterPro"/>
</dbReference>
<accession>A0A8T0DDZ0</accession>
<dbReference type="PANTHER" id="PTHR12957:SF2">
    <property type="entry name" value="INTEGRATOR COMPLEX SUBUNIT 6"/>
    <property type="match status" value="1"/>
</dbReference>
<dbReference type="GO" id="GO:0034472">
    <property type="term" value="P:snRNA 3'-end processing"/>
    <property type="evidence" value="ECO:0007669"/>
    <property type="project" value="TreeGrafter"/>
</dbReference>
<reference evidence="3 4" key="1">
    <citation type="submission" date="2019-07" db="EMBL/GenBank/DDBJ databases">
        <title>Annotation for the trematode Paragonimus westermani.</title>
        <authorList>
            <person name="Choi Y.-J."/>
        </authorList>
    </citation>
    <scope>NUCLEOTIDE SEQUENCE [LARGE SCALE GENOMIC DNA]</scope>
    <source>
        <strain evidence="3">180907_Pwestermani</strain>
    </source>
</reference>
<protein>
    <recommendedName>
        <fullName evidence="2">VWFA domain-containing protein</fullName>
    </recommendedName>
</protein>
<dbReference type="CDD" id="cd00198">
    <property type="entry name" value="vWFA"/>
    <property type="match status" value="1"/>
</dbReference>
<dbReference type="PROSITE" id="PS50234">
    <property type="entry name" value="VWFA"/>
    <property type="match status" value="1"/>
</dbReference>
<dbReference type="AlphaFoldDB" id="A0A8T0DDZ0"/>
<keyword evidence="4" id="KW-1185">Reference proteome</keyword>
<dbReference type="OrthoDB" id="9449012at2759"/>
<organism evidence="3 4">
    <name type="scientific">Paragonimus westermani</name>
    <dbReference type="NCBI Taxonomy" id="34504"/>
    <lineage>
        <taxon>Eukaryota</taxon>
        <taxon>Metazoa</taxon>
        <taxon>Spiralia</taxon>
        <taxon>Lophotrochozoa</taxon>
        <taxon>Platyhelminthes</taxon>
        <taxon>Trematoda</taxon>
        <taxon>Digenea</taxon>
        <taxon>Plagiorchiida</taxon>
        <taxon>Troglotremata</taxon>
        <taxon>Troglotrematidae</taxon>
        <taxon>Paragonimus</taxon>
    </lineage>
</organism>
<evidence type="ECO:0000256" key="1">
    <source>
        <dbReference type="SAM" id="MobiDB-lite"/>
    </source>
</evidence>